<reference evidence="2 3" key="1">
    <citation type="submission" date="2019-12" db="EMBL/GenBank/DDBJ databases">
        <title>Genomic-based taxomic classification of the family Erythrobacteraceae.</title>
        <authorList>
            <person name="Xu L."/>
        </authorList>
    </citation>
    <scope>NUCLEOTIDE SEQUENCE [LARGE SCALE GENOMIC DNA]</scope>
    <source>
        <strain evidence="2 3">LMG 29518</strain>
    </source>
</reference>
<dbReference type="InterPro" id="IPR003018">
    <property type="entry name" value="GAF"/>
</dbReference>
<dbReference type="AlphaFoldDB" id="A0A6I4T6J9"/>
<sequence>MINSEHERLRLEAVRRHNILDTPPDGTYDALAELAMRMLDCAAGVVSIVDSNRIWLKSHPGLDVDELERDDGLCASAVLQDGPWIVENAAVDPRTLTNPLVAGELGLRFYAGIPLRTAEGFNLGMLAVVDTKPRSLTGQELYNLKLIARVVVELLELRVAARSEAAEARQVNH</sequence>
<dbReference type="SUPFAM" id="SSF55781">
    <property type="entry name" value="GAF domain-like"/>
    <property type="match status" value="1"/>
</dbReference>
<dbReference type="PANTHER" id="PTHR43102">
    <property type="entry name" value="SLR1143 PROTEIN"/>
    <property type="match status" value="1"/>
</dbReference>
<dbReference type="Pfam" id="PF01590">
    <property type="entry name" value="GAF"/>
    <property type="match status" value="1"/>
</dbReference>
<dbReference type="Proteomes" id="UP000438476">
    <property type="component" value="Unassembled WGS sequence"/>
</dbReference>
<gene>
    <name evidence="2" type="ORF">GRI91_11020</name>
</gene>
<dbReference type="Gene3D" id="3.30.450.40">
    <property type="match status" value="1"/>
</dbReference>
<feature type="domain" description="GAF" evidence="1">
    <location>
        <begin position="23"/>
        <end position="165"/>
    </location>
</feature>
<dbReference type="SMART" id="SM00065">
    <property type="entry name" value="GAF"/>
    <property type="match status" value="1"/>
</dbReference>
<dbReference type="InterPro" id="IPR029016">
    <property type="entry name" value="GAF-like_dom_sf"/>
</dbReference>
<comment type="caution">
    <text evidence="2">The sequence shown here is derived from an EMBL/GenBank/DDBJ whole genome shotgun (WGS) entry which is preliminary data.</text>
</comment>
<evidence type="ECO:0000313" key="2">
    <source>
        <dbReference type="EMBL" id="MXO66288.1"/>
    </source>
</evidence>
<accession>A0A6I4T6J9</accession>
<name>A0A6I4T6J9_9SPHN</name>
<organism evidence="2 3">
    <name type="scientific">Altericroceibacterium endophyticum</name>
    <dbReference type="NCBI Taxonomy" id="1808508"/>
    <lineage>
        <taxon>Bacteria</taxon>
        <taxon>Pseudomonadati</taxon>
        <taxon>Pseudomonadota</taxon>
        <taxon>Alphaproteobacteria</taxon>
        <taxon>Sphingomonadales</taxon>
        <taxon>Erythrobacteraceae</taxon>
        <taxon>Altericroceibacterium</taxon>
    </lineage>
</organism>
<protein>
    <submittedName>
        <fullName evidence="2">GAF domain-containing protein</fullName>
    </submittedName>
</protein>
<dbReference type="PANTHER" id="PTHR43102:SF2">
    <property type="entry name" value="GAF DOMAIN-CONTAINING PROTEIN"/>
    <property type="match status" value="1"/>
</dbReference>
<dbReference type="OrthoDB" id="9812260at2"/>
<dbReference type="RefSeq" id="WP_160736712.1">
    <property type="nucleotide sequence ID" value="NZ_WTYT01000004.1"/>
</dbReference>
<evidence type="ECO:0000259" key="1">
    <source>
        <dbReference type="SMART" id="SM00065"/>
    </source>
</evidence>
<proteinExistence type="predicted"/>
<dbReference type="EMBL" id="WTYT01000004">
    <property type="protein sequence ID" value="MXO66288.1"/>
    <property type="molecule type" value="Genomic_DNA"/>
</dbReference>
<keyword evidence="3" id="KW-1185">Reference proteome</keyword>
<evidence type="ECO:0000313" key="3">
    <source>
        <dbReference type="Proteomes" id="UP000438476"/>
    </source>
</evidence>